<protein>
    <recommendedName>
        <fullName evidence="3">DUF1028 domain-containing protein</fullName>
    </recommendedName>
</protein>
<sequence>MTFSIVARKNKSLGIGVVSGSVAVGDRVPWMKGGVGAIATQGYTETRYGREGLRLLEEGLGPSYVLKKLLQEDFSPERRQVAILSADGRKAVHTGSFCPPTRSSEDRKNYICIGNMLKSERVIPKMAEAFGKRGKLWKRILSALEAGAEAGGDRRGDQTAAILVRNEESLDVKIDYSQNSLRDLRKGILEALSVMNSGL</sequence>
<evidence type="ECO:0008006" key="3">
    <source>
        <dbReference type="Google" id="ProtNLM"/>
    </source>
</evidence>
<dbReference type="AlphaFoldDB" id="A0A133VNZ4"/>
<accession>A0A133VNZ4</accession>
<dbReference type="InterPro" id="IPR029055">
    <property type="entry name" value="Ntn_hydrolases_N"/>
</dbReference>
<gene>
    <name evidence="1" type="ORF">AKJ58_00765</name>
</gene>
<reference evidence="1 2" key="1">
    <citation type="journal article" date="2016" name="Sci. Rep.">
        <title>Metabolic traits of an uncultured archaeal lineage -MSBL1- from brine pools of the Red Sea.</title>
        <authorList>
            <person name="Mwirichia R."/>
            <person name="Alam I."/>
            <person name="Rashid M."/>
            <person name="Vinu M."/>
            <person name="Ba-Alawi W."/>
            <person name="Anthony Kamau A."/>
            <person name="Kamanda Ngugi D."/>
            <person name="Goker M."/>
            <person name="Klenk H.P."/>
            <person name="Bajic V."/>
            <person name="Stingl U."/>
        </authorList>
    </citation>
    <scope>NUCLEOTIDE SEQUENCE [LARGE SCALE GENOMIC DNA]</scope>
    <source>
        <strain evidence="1">SCGC-AAA385D11</strain>
    </source>
</reference>
<dbReference type="EMBL" id="LHYK01000009">
    <property type="protein sequence ID" value="KXB08165.1"/>
    <property type="molecule type" value="Genomic_DNA"/>
</dbReference>
<proteinExistence type="predicted"/>
<dbReference type="PANTHER" id="PTHR39328">
    <property type="entry name" value="BLL2871 PROTEIN"/>
    <property type="match status" value="1"/>
</dbReference>
<name>A0A133VNZ4_9EURY</name>
<dbReference type="Proteomes" id="UP000070256">
    <property type="component" value="Unassembled WGS sequence"/>
</dbReference>
<dbReference type="Gene3D" id="3.60.20.10">
    <property type="entry name" value="Glutamine Phosphoribosylpyrophosphate, subunit 1, domain 1"/>
    <property type="match status" value="1"/>
</dbReference>
<dbReference type="InterPro" id="IPR010430">
    <property type="entry name" value="DUF1028"/>
</dbReference>
<keyword evidence="2" id="KW-1185">Reference proteome</keyword>
<evidence type="ECO:0000313" key="2">
    <source>
        <dbReference type="Proteomes" id="UP000070256"/>
    </source>
</evidence>
<dbReference type="PANTHER" id="PTHR39328:SF1">
    <property type="entry name" value="BLL2871 PROTEIN"/>
    <property type="match status" value="1"/>
</dbReference>
<dbReference type="Pfam" id="PF06267">
    <property type="entry name" value="DUF1028"/>
    <property type="match status" value="1"/>
</dbReference>
<comment type="caution">
    <text evidence="1">The sequence shown here is derived from an EMBL/GenBank/DDBJ whole genome shotgun (WGS) entry which is preliminary data.</text>
</comment>
<evidence type="ECO:0000313" key="1">
    <source>
        <dbReference type="EMBL" id="KXB08165.1"/>
    </source>
</evidence>
<dbReference type="SUPFAM" id="SSF56235">
    <property type="entry name" value="N-terminal nucleophile aminohydrolases (Ntn hydrolases)"/>
    <property type="match status" value="1"/>
</dbReference>
<organism evidence="1 2">
    <name type="scientific">candidate division MSBL1 archaeon SCGC-AAA385D11</name>
    <dbReference type="NCBI Taxonomy" id="1698286"/>
    <lineage>
        <taxon>Archaea</taxon>
        <taxon>Methanobacteriati</taxon>
        <taxon>Methanobacteriota</taxon>
        <taxon>candidate division MSBL1</taxon>
    </lineage>
</organism>